<keyword evidence="2" id="KW-1185">Reference proteome</keyword>
<dbReference type="Proteomes" id="UP001519460">
    <property type="component" value="Unassembled WGS sequence"/>
</dbReference>
<comment type="caution">
    <text evidence="1">The sequence shown here is derived from an EMBL/GenBank/DDBJ whole genome shotgun (WGS) entry which is preliminary data.</text>
</comment>
<dbReference type="AlphaFoldDB" id="A0ABD0JJP2"/>
<protein>
    <submittedName>
        <fullName evidence="1">Uncharacterized protein</fullName>
    </submittedName>
</protein>
<sequence length="80" mass="9105">MINRSFTESEFTLRMINRSFTESEFTLRMINRTFTETANGESGNCDRYVEDRPRPSLLSFDCDGQSPCPVTKAAERQTGG</sequence>
<organism evidence="1 2">
    <name type="scientific">Batillaria attramentaria</name>
    <dbReference type="NCBI Taxonomy" id="370345"/>
    <lineage>
        <taxon>Eukaryota</taxon>
        <taxon>Metazoa</taxon>
        <taxon>Spiralia</taxon>
        <taxon>Lophotrochozoa</taxon>
        <taxon>Mollusca</taxon>
        <taxon>Gastropoda</taxon>
        <taxon>Caenogastropoda</taxon>
        <taxon>Sorbeoconcha</taxon>
        <taxon>Cerithioidea</taxon>
        <taxon>Batillariidae</taxon>
        <taxon>Batillaria</taxon>
    </lineage>
</organism>
<proteinExistence type="predicted"/>
<evidence type="ECO:0000313" key="1">
    <source>
        <dbReference type="EMBL" id="KAK7475208.1"/>
    </source>
</evidence>
<evidence type="ECO:0000313" key="2">
    <source>
        <dbReference type="Proteomes" id="UP001519460"/>
    </source>
</evidence>
<gene>
    <name evidence="1" type="ORF">BaRGS_00033609</name>
</gene>
<name>A0ABD0JJP2_9CAEN</name>
<reference evidence="1 2" key="1">
    <citation type="journal article" date="2023" name="Sci. Data">
        <title>Genome assembly of the Korean intertidal mud-creeper Batillaria attramentaria.</title>
        <authorList>
            <person name="Patra A.K."/>
            <person name="Ho P.T."/>
            <person name="Jun S."/>
            <person name="Lee S.J."/>
            <person name="Kim Y."/>
            <person name="Won Y.J."/>
        </authorList>
    </citation>
    <scope>NUCLEOTIDE SEQUENCE [LARGE SCALE GENOMIC DNA]</scope>
    <source>
        <strain evidence="1">Wonlab-2016</strain>
    </source>
</reference>
<accession>A0ABD0JJP2</accession>
<dbReference type="EMBL" id="JACVVK020000413">
    <property type="protein sequence ID" value="KAK7475208.1"/>
    <property type="molecule type" value="Genomic_DNA"/>
</dbReference>